<comment type="caution">
    <text evidence="1">The sequence shown here is derived from an EMBL/GenBank/DDBJ whole genome shotgun (WGS) entry which is preliminary data.</text>
</comment>
<protein>
    <recommendedName>
        <fullName evidence="3">Winged helix DNA-binding protein</fullName>
    </recommendedName>
</protein>
<reference evidence="1 2" key="1">
    <citation type="submission" date="2018-11" db="EMBL/GenBank/DDBJ databases">
        <title>Genomic Encyclopedia of Type Strains, Phase IV (KMG-IV): sequencing the most valuable type-strain genomes for metagenomic binning, comparative biology and taxonomic classification.</title>
        <authorList>
            <person name="Goeker M."/>
        </authorList>
    </citation>
    <scope>NUCLEOTIDE SEQUENCE [LARGE SCALE GENOMIC DNA]</scope>
    <source>
        <strain evidence="1 2">DSM 5900</strain>
    </source>
</reference>
<proteinExistence type="predicted"/>
<dbReference type="Proteomes" id="UP000278222">
    <property type="component" value="Unassembled WGS sequence"/>
</dbReference>
<evidence type="ECO:0008006" key="3">
    <source>
        <dbReference type="Google" id="ProtNLM"/>
    </source>
</evidence>
<dbReference type="OrthoDB" id="7959184at2"/>
<keyword evidence="2" id="KW-1185">Reference proteome</keyword>
<accession>A0A3N1KWG7</accession>
<sequence length="252" mass="28027">MTDTPMIDEKAKIERSPSYPFISLRKAEERTKQFWEKHRKESARLATIASTWGYGAKSSGLQQTVGALKQYGLMEDQGSGDDRKVQLTELGRRLVADHREGARGAALREAAMRPRLFQEYRRWITDPPSETHCLSELELDRGFNPTAASVFLKAFTETVAFAGLRATEASSSPTIDLTSDDDSLDEIDNPTSHIKANHDHNITATPEQIPLSDRLKVQLTVGSLSVSAVLRSSKEVDTLIQFLEANKPLLSN</sequence>
<gene>
    <name evidence="1" type="ORF">EDC65_4235</name>
</gene>
<dbReference type="RefSeq" id="WP_142235819.1">
    <property type="nucleotide sequence ID" value="NZ_AP019700.1"/>
</dbReference>
<evidence type="ECO:0000313" key="2">
    <source>
        <dbReference type="Proteomes" id="UP000278222"/>
    </source>
</evidence>
<dbReference type="AlphaFoldDB" id="A0A3N1KWG7"/>
<evidence type="ECO:0000313" key="1">
    <source>
        <dbReference type="EMBL" id="ROP83587.1"/>
    </source>
</evidence>
<name>A0A3N1KWG7_9PROT</name>
<dbReference type="EMBL" id="RJKX01000016">
    <property type="protein sequence ID" value="ROP83587.1"/>
    <property type="molecule type" value="Genomic_DNA"/>
</dbReference>
<organism evidence="1 2">
    <name type="scientific">Stella humosa</name>
    <dbReference type="NCBI Taxonomy" id="94"/>
    <lineage>
        <taxon>Bacteria</taxon>
        <taxon>Pseudomonadati</taxon>
        <taxon>Pseudomonadota</taxon>
        <taxon>Alphaproteobacteria</taxon>
        <taxon>Rhodospirillales</taxon>
        <taxon>Stellaceae</taxon>
        <taxon>Stella</taxon>
    </lineage>
</organism>